<reference evidence="1" key="1">
    <citation type="submission" date="2022-12" db="EMBL/GenBank/DDBJ databases">
        <title>Reference genome sequencing for broad-spectrum identification of bacterial and archaeal isolates by mass spectrometry.</title>
        <authorList>
            <person name="Sekiguchi Y."/>
            <person name="Tourlousse D.M."/>
        </authorList>
    </citation>
    <scope>NUCLEOTIDE SEQUENCE</scope>
    <source>
        <strain evidence="1">LLR39Z86</strain>
    </source>
</reference>
<dbReference type="EMBL" id="BSDT01000001">
    <property type="protein sequence ID" value="GLI44620.1"/>
    <property type="molecule type" value="Genomic_DNA"/>
</dbReference>
<keyword evidence="2" id="KW-1185">Reference proteome</keyword>
<dbReference type="InterPro" id="IPR003718">
    <property type="entry name" value="OsmC/Ohr_fam"/>
</dbReference>
<dbReference type="SUPFAM" id="SSF82784">
    <property type="entry name" value="OsmC-like"/>
    <property type="match status" value="1"/>
</dbReference>
<organism evidence="1 2">
    <name type="scientific">Glycomyces algeriensis</name>
    <dbReference type="NCBI Taxonomy" id="256037"/>
    <lineage>
        <taxon>Bacteria</taxon>
        <taxon>Bacillati</taxon>
        <taxon>Actinomycetota</taxon>
        <taxon>Actinomycetes</taxon>
        <taxon>Glycomycetales</taxon>
        <taxon>Glycomycetaceae</taxon>
        <taxon>Glycomyces</taxon>
    </lineage>
</organism>
<sequence>MLTYLSLCARERLVVTAYEDTATGTMAEDGHGGRFSSVTLAPVVTIADPEKADRAMALHHDASKDCFIANSVNFPVHHRATIHIG</sequence>
<evidence type="ECO:0000313" key="2">
    <source>
        <dbReference type="Proteomes" id="UP001144313"/>
    </source>
</evidence>
<protein>
    <recommendedName>
        <fullName evidence="3">OsmC-like protein</fullName>
    </recommendedName>
</protein>
<dbReference type="AlphaFoldDB" id="A0A9W6GD08"/>
<name>A0A9W6GD08_9ACTN</name>
<evidence type="ECO:0008006" key="3">
    <source>
        <dbReference type="Google" id="ProtNLM"/>
    </source>
</evidence>
<accession>A0A9W6GD08</accession>
<dbReference type="Gene3D" id="3.30.300.20">
    <property type="match status" value="1"/>
</dbReference>
<evidence type="ECO:0000313" key="1">
    <source>
        <dbReference type="EMBL" id="GLI44620.1"/>
    </source>
</evidence>
<dbReference type="InterPro" id="IPR036102">
    <property type="entry name" value="OsmC/Ohrsf"/>
</dbReference>
<dbReference type="PANTHER" id="PTHR42830:SF2">
    <property type="entry name" value="OSMC_OHR FAMILY PROTEIN"/>
    <property type="match status" value="1"/>
</dbReference>
<dbReference type="InterPro" id="IPR052707">
    <property type="entry name" value="OsmC_Ohr_Peroxiredoxin"/>
</dbReference>
<dbReference type="InterPro" id="IPR015946">
    <property type="entry name" value="KH_dom-like_a/b"/>
</dbReference>
<dbReference type="PANTHER" id="PTHR42830">
    <property type="entry name" value="OSMOTICALLY INDUCIBLE FAMILY PROTEIN"/>
    <property type="match status" value="1"/>
</dbReference>
<gene>
    <name evidence="1" type="ORF">GALLR39Z86_44700</name>
</gene>
<dbReference type="Proteomes" id="UP001144313">
    <property type="component" value="Unassembled WGS sequence"/>
</dbReference>
<comment type="caution">
    <text evidence="1">The sequence shown here is derived from an EMBL/GenBank/DDBJ whole genome shotgun (WGS) entry which is preliminary data.</text>
</comment>
<dbReference type="Pfam" id="PF02566">
    <property type="entry name" value="OsmC"/>
    <property type="match status" value="1"/>
</dbReference>
<proteinExistence type="predicted"/>